<evidence type="ECO:0000256" key="1">
    <source>
        <dbReference type="SAM" id="MobiDB-lite"/>
    </source>
</evidence>
<comment type="caution">
    <text evidence="3">The sequence shown here is derived from an EMBL/GenBank/DDBJ whole genome shotgun (WGS) entry which is preliminary data.</text>
</comment>
<reference evidence="3" key="1">
    <citation type="submission" date="2022-11" db="EMBL/GenBank/DDBJ databases">
        <title>Chromosome-level genome of Pogonophryne albipinna.</title>
        <authorList>
            <person name="Jo E."/>
        </authorList>
    </citation>
    <scope>NUCLEOTIDE SEQUENCE</scope>
    <source>
        <strain evidence="3">SGF0006</strain>
        <tissue evidence="3">Muscle</tissue>
    </source>
</reference>
<protein>
    <recommendedName>
        <fullName evidence="2">DUF6729 domain-containing protein</fullName>
    </recommendedName>
</protein>
<feature type="domain" description="DUF6729" evidence="2">
    <location>
        <begin position="177"/>
        <end position="252"/>
    </location>
</feature>
<proteinExistence type="predicted"/>
<dbReference type="EMBL" id="JAPTMU010000012">
    <property type="protein sequence ID" value="KAJ4934149.1"/>
    <property type="molecule type" value="Genomic_DNA"/>
</dbReference>
<dbReference type="InterPro" id="IPR046616">
    <property type="entry name" value="DUF6729"/>
</dbReference>
<dbReference type="PANTHER" id="PTHR24401">
    <property type="entry name" value="SI:CH211-243P7.3-RELATED"/>
    <property type="match status" value="1"/>
</dbReference>
<name>A0AAD6FHU2_9TELE</name>
<gene>
    <name evidence="3" type="ORF">JOQ06_006954</name>
</gene>
<feature type="domain" description="DUF6729" evidence="2">
    <location>
        <begin position="262"/>
        <end position="339"/>
    </location>
</feature>
<feature type="compositionally biased region" description="Polar residues" evidence="1">
    <location>
        <begin position="43"/>
        <end position="57"/>
    </location>
</feature>
<dbReference type="AlphaFoldDB" id="A0AAD6FHU2"/>
<evidence type="ECO:0000313" key="4">
    <source>
        <dbReference type="Proteomes" id="UP001219934"/>
    </source>
</evidence>
<feature type="compositionally biased region" description="Low complexity" evidence="1">
    <location>
        <begin position="67"/>
        <end position="132"/>
    </location>
</feature>
<evidence type="ECO:0000313" key="3">
    <source>
        <dbReference type="EMBL" id="KAJ4934149.1"/>
    </source>
</evidence>
<feature type="region of interest" description="Disordered" evidence="1">
    <location>
        <begin position="14"/>
        <end position="132"/>
    </location>
</feature>
<sequence length="623" mass="68754">MACNCGFHVVKPANAPQSVASVSAPGATPSAQRTFLRPPPSLSMYTKSRFSGSQSASLKPHLVARKSPSSSPPSTSSVRTSMPAPSSVSSPSTSSVRTSMPAPSSVSSPSTSSVRTSMPAPSSVCSPSTSSVRISMPAPSPVSTAVNTILAVGSNESGGDEPATAAAASFWLPREMSKAIPVQDQRWISNTLFNSGKLRPHLKLWYEPPVPALIYHQPPMPDRFFTHRLMVWMPYHLWNVRVFCPTCGKQLTGGVSIGGLGSQTVRDQLDLPHQKMFRLILTHKYACDIRVIRLLRERTLGNSPTRLVKQLKENHGEEWLNRLAHYLGECADFVITKKLSGHAKGTALWVTSIGNEVGQIVTSVLTVQEGPALDTMVSGVMERYRQAAVPPPVLLYVDCGCCVSDGTSMLHSRFSDWPDLHIRLDIWHFMRRLAVGCTTDAHPLYPTFMGCLSACIFEWDARDLTLLRQAKRALLVQEGVPGLTDQMVDGKISKKELSLYCRRRTRGEVATITLIEQLLEKLGGNNGRDLMGVPLLEQVRMEHIWRVQRRHVKCIQDVPGVQLYTVTGTTTKSGILLTRYRCARGSNSLESFHLHLNRFIPGWFNCVYVFLYDISIQFEKETA</sequence>
<keyword evidence="4" id="KW-1185">Reference proteome</keyword>
<evidence type="ECO:0000259" key="2">
    <source>
        <dbReference type="Pfam" id="PF20499"/>
    </source>
</evidence>
<organism evidence="3 4">
    <name type="scientific">Pogonophryne albipinna</name>
    <dbReference type="NCBI Taxonomy" id="1090488"/>
    <lineage>
        <taxon>Eukaryota</taxon>
        <taxon>Metazoa</taxon>
        <taxon>Chordata</taxon>
        <taxon>Craniata</taxon>
        <taxon>Vertebrata</taxon>
        <taxon>Euteleostomi</taxon>
        <taxon>Actinopterygii</taxon>
        <taxon>Neopterygii</taxon>
        <taxon>Teleostei</taxon>
        <taxon>Neoteleostei</taxon>
        <taxon>Acanthomorphata</taxon>
        <taxon>Eupercaria</taxon>
        <taxon>Perciformes</taxon>
        <taxon>Notothenioidei</taxon>
        <taxon>Pogonophryne</taxon>
    </lineage>
</organism>
<dbReference type="Proteomes" id="UP001219934">
    <property type="component" value="Unassembled WGS sequence"/>
</dbReference>
<dbReference type="PANTHER" id="PTHR24401:SF29">
    <property type="entry name" value="SI:CH211-243P7.3-RELATED"/>
    <property type="match status" value="1"/>
</dbReference>
<accession>A0AAD6FHU2</accession>
<dbReference type="Pfam" id="PF20499">
    <property type="entry name" value="DUF6729"/>
    <property type="match status" value="2"/>
</dbReference>